<dbReference type="HAMAP" id="MF_00329">
    <property type="entry name" value="Ribosomal_eL18"/>
    <property type="match status" value="1"/>
</dbReference>
<dbReference type="NCBIfam" id="NF003079">
    <property type="entry name" value="PRK04005.1"/>
    <property type="match status" value="1"/>
</dbReference>
<dbReference type="EMBL" id="DSTX01000008">
    <property type="protein sequence ID" value="HFK20658.1"/>
    <property type="molecule type" value="Genomic_DNA"/>
</dbReference>
<dbReference type="GO" id="GO:1990904">
    <property type="term" value="C:ribonucleoprotein complex"/>
    <property type="evidence" value="ECO:0007669"/>
    <property type="project" value="UniProtKB-KW"/>
</dbReference>
<protein>
    <recommendedName>
        <fullName evidence="3">Large ribosomal subunit protein eL18</fullName>
    </recommendedName>
</protein>
<dbReference type="Pfam" id="PF17135">
    <property type="entry name" value="Ribosomal_L18"/>
    <property type="match status" value="1"/>
</dbReference>
<evidence type="ECO:0000256" key="3">
    <source>
        <dbReference type="HAMAP-Rule" id="MF_00329"/>
    </source>
</evidence>
<dbReference type="GO" id="GO:0005840">
    <property type="term" value="C:ribosome"/>
    <property type="evidence" value="ECO:0007669"/>
    <property type="project" value="UniProtKB-KW"/>
</dbReference>
<dbReference type="InterPro" id="IPR022947">
    <property type="entry name" value="Ribosomal_eL18_arc"/>
</dbReference>
<keyword evidence="1 3" id="KW-0689">Ribosomal protein</keyword>
<sequence>MVKRTLPTNPKTRRLIKLLRKASASNQAAIWKDLSESLTTPARRRPSLNLSKIDKLTKEGDFVAVPGKVLGFGNLSKKVDVAALSFSQSAKSKIAASGGRAVSLEVLVNLNPKGRAVKILR</sequence>
<accession>A0A7C3J4W5</accession>
<dbReference type="InterPro" id="IPR021131">
    <property type="entry name" value="Ribosomal_uL15/eL18"/>
</dbReference>
<evidence type="ECO:0000256" key="1">
    <source>
        <dbReference type="ARBA" id="ARBA00022980"/>
    </source>
</evidence>
<dbReference type="InterPro" id="IPR001196">
    <property type="entry name" value="Ribosomal_uL15_CS"/>
</dbReference>
<comment type="similarity">
    <text evidence="3">Belongs to the eukaryotic ribosomal protein eL18 family.</text>
</comment>
<feature type="domain" description="Large ribosomal subunit protein uL15/eL18" evidence="4">
    <location>
        <begin position="8"/>
        <end position="121"/>
    </location>
</feature>
<gene>
    <name evidence="3" type="primary">rpl18e</name>
    <name evidence="5" type="ORF">ENS19_05165</name>
</gene>
<keyword evidence="2 3" id="KW-0687">Ribonucleoprotein</keyword>
<organism evidence="5">
    <name type="scientific">Candidatus Methanomethylicus mesodigestus</name>
    <dbReference type="NCBI Taxonomy" id="1867258"/>
    <lineage>
        <taxon>Archaea</taxon>
        <taxon>Thermoproteota</taxon>
        <taxon>Methanosuratincolia</taxon>
        <taxon>Candidatus Methanomethylicales</taxon>
        <taxon>Candidatus Methanomethylicaceae</taxon>
        <taxon>Candidatus Methanomethylicus</taxon>
    </lineage>
</organism>
<reference evidence="5" key="1">
    <citation type="journal article" date="2020" name="mSystems">
        <title>Genome- and Community-Level Interaction Insights into Carbon Utilization and Element Cycling Functions of Hydrothermarchaeota in Hydrothermal Sediment.</title>
        <authorList>
            <person name="Zhou Z."/>
            <person name="Liu Y."/>
            <person name="Xu W."/>
            <person name="Pan J."/>
            <person name="Luo Z.H."/>
            <person name="Li M."/>
        </authorList>
    </citation>
    <scope>NUCLEOTIDE SEQUENCE [LARGE SCALE GENOMIC DNA]</scope>
    <source>
        <strain evidence="5">SpSt-468</strain>
    </source>
</reference>
<dbReference type="Gene3D" id="3.100.10.10">
    <property type="match status" value="1"/>
</dbReference>
<evidence type="ECO:0000313" key="5">
    <source>
        <dbReference type="EMBL" id="HFK20658.1"/>
    </source>
</evidence>
<dbReference type="SUPFAM" id="SSF52080">
    <property type="entry name" value="Ribosomal proteins L15p and L18e"/>
    <property type="match status" value="1"/>
</dbReference>
<dbReference type="AlphaFoldDB" id="A0A7C3J4W5"/>
<comment type="caution">
    <text evidence="5">The sequence shown here is derived from an EMBL/GenBank/DDBJ whole genome shotgun (WGS) entry which is preliminary data.</text>
</comment>
<dbReference type="PROSITE" id="PS00475">
    <property type="entry name" value="RIBOSOMAL_L15"/>
    <property type="match status" value="1"/>
</dbReference>
<dbReference type="InterPro" id="IPR036227">
    <property type="entry name" value="Ribosomal_uL15/eL18_sf"/>
</dbReference>
<proteinExistence type="inferred from homology"/>
<dbReference type="GO" id="GO:0006412">
    <property type="term" value="P:translation"/>
    <property type="evidence" value="ECO:0007669"/>
    <property type="project" value="UniProtKB-UniRule"/>
</dbReference>
<dbReference type="GO" id="GO:0003735">
    <property type="term" value="F:structural constituent of ribosome"/>
    <property type="evidence" value="ECO:0007669"/>
    <property type="project" value="InterPro"/>
</dbReference>
<evidence type="ECO:0000259" key="4">
    <source>
        <dbReference type="Pfam" id="PF17135"/>
    </source>
</evidence>
<name>A0A7C3J4W5_9CREN</name>
<evidence type="ECO:0000256" key="2">
    <source>
        <dbReference type="ARBA" id="ARBA00023274"/>
    </source>
</evidence>